<dbReference type="eggNOG" id="COG1073">
    <property type="taxonomic scope" value="Bacteria"/>
</dbReference>
<dbReference type="PATRIC" id="fig|1244083.3.peg.1948"/>
<reference evidence="1 2" key="1">
    <citation type="journal article" date="2013" name="Genome Announc.">
        <title>Genome Sequence of Campylobacter showae UNSWCD, Isolated from a Patient with Crohn's Disease.</title>
        <authorList>
            <person name="Tay A.P."/>
            <person name="Kaakoush N.O."/>
            <person name="Deshpande N.P."/>
            <person name="Chen Z."/>
            <person name="Mitchell H."/>
            <person name="Wilkins M.R."/>
        </authorList>
    </citation>
    <scope>NUCLEOTIDE SEQUENCE [LARGE SCALE GENOMIC DNA]</scope>
    <source>
        <strain evidence="1 2">CSUNSWCD</strain>
    </source>
</reference>
<dbReference type="Gene3D" id="3.40.50.1820">
    <property type="entry name" value="alpha/beta hydrolase"/>
    <property type="match status" value="1"/>
</dbReference>
<proteinExistence type="predicted"/>
<organism evidence="1 2">
    <name type="scientific">Campylobacter showae CSUNSWCD</name>
    <dbReference type="NCBI Taxonomy" id="1244083"/>
    <lineage>
        <taxon>Bacteria</taxon>
        <taxon>Pseudomonadati</taxon>
        <taxon>Campylobacterota</taxon>
        <taxon>Epsilonproteobacteria</taxon>
        <taxon>Campylobacterales</taxon>
        <taxon>Campylobacteraceae</taxon>
        <taxon>Campylobacter</taxon>
    </lineage>
</organism>
<gene>
    <name evidence="1" type="ORF">CSUNSWCD_704</name>
</gene>
<dbReference type="Proteomes" id="UP000011939">
    <property type="component" value="Unassembled WGS sequence"/>
</dbReference>
<dbReference type="STRING" id="1244083.CSUNSWCD_704"/>
<dbReference type="RefSeq" id="WP_009495865.1">
    <property type="nucleotide sequence ID" value="NZ_AMZQ01000011.1"/>
</dbReference>
<dbReference type="AlphaFoldDB" id="M5IIK4"/>
<protein>
    <submittedName>
        <fullName evidence="1">Hydrolase</fullName>
    </submittedName>
</protein>
<evidence type="ECO:0000313" key="1">
    <source>
        <dbReference type="EMBL" id="EKU10630.1"/>
    </source>
</evidence>
<accession>M5IIK4</accession>
<keyword evidence="1" id="KW-0378">Hydrolase</keyword>
<dbReference type="EMBL" id="AMZQ01000011">
    <property type="protein sequence ID" value="EKU10630.1"/>
    <property type="molecule type" value="Genomic_DNA"/>
</dbReference>
<comment type="caution">
    <text evidence="1">The sequence shown here is derived from an EMBL/GenBank/DDBJ whole genome shotgun (WGS) entry which is preliminary data.</text>
</comment>
<sequence length="187" mass="21291">MKNIIVYIHGKGGSAQEAAHFQPLFADSDVLGFDYEARTPREAKEEFVPFFEPILKSRKSVTIVANSIGAFFAMHALQGMEIKKAYFISPIVNMQILIEKVMSQARVSEDELRDMGELDTGSGEKLSWKYLCYAREHPICWTAPTHILYGKKDGLTSFETICEFANQIKATLTVMKNGEHRFHTFFR</sequence>
<dbReference type="GO" id="GO:0016787">
    <property type="term" value="F:hydrolase activity"/>
    <property type="evidence" value="ECO:0007669"/>
    <property type="project" value="UniProtKB-KW"/>
</dbReference>
<dbReference type="InterPro" id="IPR029058">
    <property type="entry name" value="AB_hydrolase_fold"/>
</dbReference>
<dbReference type="SUPFAM" id="SSF53474">
    <property type="entry name" value="alpha/beta-Hydrolases"/>
    <property type="match status" value="1"/>
</dbReference>
<evidence type="ECO:0000313" key="2">
    <source>
        <dbReference type="Proteomes" id="UP000011939"/>
    </source>
</evidence>
<name>M5IIK4_9BACT</name>